<dbReference type="SUPFAM" id="SSF53927">
    <property type="entry name" value="Cytidine deaminase-like"/>
    <property type="match status" value="1"/>
</dbReference>
<gene>
    <name evidence="3 4" type="primary">fdhD</name>
    <name evidence="4" type="ORF">BN12_2860014</name>
</gene>
<dbReference type="PANTHER" id="PTHR30592">
    <property type="entry name" value="FORMATE DEHYDROGENASE"/>
    <property type="match status" value="1"/>
</dbReference>
<comment type="caution">
    <text evidence="3">Lacks conserved residue(s) required for the propagation of feature annotation.</text>
</comment>
<comment type="function">
    <text evidence="3">Required for formate dehydrogenase (FDH) activity. Acts as a sulfur carrier protein that transfers sulfur from IscS to the molybdenum cofactor prior to its insertion into FDH.</text>
</comment>
<keyword evidence="2 3" id="KW-0501">Molybdenum cofactor biosynthesis</keyword>
<comment type="subcellular location">
    <subcellularLocation>
        <location evidence="3">Cytoplasm</location>
    </subcellularLocation>
</comment>
<feature type="active site" description="Cysteine persulfide intermediate" evidence="3">
    <location>
        <position position="119"/>
    </location>
</feature>
<name>A0A077M2F4_9MICO</name>
<dbReference type="Pfam" id="PF02634">
    <property type="entry name" value="FdhD-NarQ"/>
    <property type="match status" value="1"/>
</dbReference>
<dbReference type="InterPro" id="IPR003786">
    <property type="entry name" value="FdhD"/>
</dbReference>
<comment type="similarity">
    <text evidence="3">Belongs to the FdhD family.</text>
</comment>
<dbReference type="OrthoDB" id="3197277at2"/>
<evidence type="ECO:0000313" key="5">
    <source>
        <dbReference type="Proteomes" id="UP000035721"/>
    </source>
</evidence>
<evidence type="ECO:0000313" key="4">
    <source>
        <dbReference type="EMBL" id="CCH78415.1"/>
    </source>
</evidence>
<dbReference type="Gene3D" id="3.10.20.10">
    <property type="match status" value="1"/>
</dbReference>
<comment type="caution">
    <text evidence="4">The sequence shown here is derived from an EMBL/GenBank/DDBJ whole genome shotgun (WGS) entry which is preliminary data.</text>
</comment>
<dbReference type="GO" id="GO:0006777">
    <property type="term" value="P:Mo-molybdopterin cofactor biosynthetic process"/>
    <property type="evidence" value="ECO:0007669"/>
    <property type="project" value="UniProtKB-UniRule"/>
</dbReference>
<dbReference type="RefSeq" id="WP_048555380.1">
    <property type="nucleotide sequence ID" value="NZ_HF570958.1"/>
</dbReference>
<sequence>MGRVTRRVPRTRFDLREVPARVVTHPDTVVVEEPLQIRVDGVPVTTTMRTPGDDFDLALGHVLAEGLVGEPADVATMMHCTDLDADGRPTFNVVELTLRPGARLRREPVARTEVTSSACGICGKQSIDDALAEVGAGVHADETSLPAALLPGLTTALRERQTVFDRTGGLHAAALFGPPPDPACLVVREDVGRHNAVDKVIGWAARSARLPLTGHTLVVSSRAGFEIVQKAVAAGVPVVVAVGAATSLAVDLARESGLTLVGFARDTSVAAYTRPDRLTTLAR</sequence>
<dbReference type="Gene3D" id="3.40.140.10">
    <property type="entry name" value="Cytidine Deaminase, domain 2"/>
    <property type="match status" value="1"/>
</dbReference>
<dbReference type="GO" id="GO:0005737">
    <property type="term" value="C:cytoplasm"/>
    <property type="evidence" value="ECO:0007669"/>
    <property type="project" value="UniProtKB-SubCell"/>
</dbReference>
<dbReference type="NCBIfam" id="TIGR00129">
    <property type="entry name" value="fdhD_narQ"/>
    <property type="match status" value="1"/>
</dbReference>
<dbReference type="Proteomes" id="UP000035721">
    <property type="component" value="Unassembled WGS sequence"/>
</dbReference>
<dbReference type="AlphaFoldDB" id="A0A077M2F4"/>
<dbReference type="GO" id="GO:0016783">
    <property type="term" value="F:sulfurtransferase activity"/>
    <property type="evidence" value="ECO:0007669"/>
    <property type="project" value="InterPro"/>
</dbReference>
<dbReference type="STRING" id="1194083.BN12_2860014"/>
<reference evidence="4 5" key="1">
    <citation type="journal article" date="2013" name="ISME J.">
        <title>A metabolic model for members of the genus Tetrasphaera involved in enhanced biological phosphorus removal.</title>
        <authorList>
            <person name="Kristiansen R."/>
            <person name="Nguyen H.T.T."/>
            <person name="Saunders A.M."/>
            <person name="Nielsen J.L."/>
            <person name="Wimmer R."/>
            <person name="Le V.Q."/>
            <person name="McIlroy S.J."/>
            <person name="Petrovski S."/>
            <person name="Seviour R.J."/>
            <person name="Calteau A."/>
            <person name="Nielsen K.L."/>
            <person name="Nielsen P.H."/>
        </authorList>
    </citation>
    <scope>NUCLEOTIDE SEQUENCE [LARGE SCALE GENOMIC DNA]</scope>
    <source>
        <strain evidence="4 5">T1-X7</strain>
    </source>
</reference>
<evidence type="ECO:0000256" key="2">
    <source>
        <dbReference type="ARBA" id="ARBA00023150"/>
    </source>
</evidence>
<dbReference type="PIRSF" id="PIRSF015626">
    <property type="entry name" value="FdhD"/>
    <property type="match status" value="1"/>
</dbReference>
<dbReference type="InterPro" id="IPR016193">
    <property type="entry name" value="Cytidine_deaminase-like"/>
</dbReference>
<organism evidence="4 5">
    <name type="scientific">Nostocoides japonicum T1-X7</name>
    <dbReference type="NCBI Taxonomy" id="1194083"/>
    <lineage>
        <taxon>Bacteria</taxon>
        <taxon>Bacillati</taxon>
        <taxon>Actinomycetota</taxon>
        <taxon>Actinomycetes</taxon>
        <taxon>Micrococcales</taxon>
        <taxon>Intrasporangiaceae</taxon>
        <taxon>Nostocoides</taxon>
    </lineage>
</organism>
<evidence type="ECO:0000256" key="1">
    <source>
        <dbReference type="ARBA" id="ARBA00022490"/>
    </source>
</evidence>
<protein>
    <recommendedName>
        <fullName evidence="3">Sulfur carrier protein FdhD</fullName>
    </recommendedName>
</protein>
<dbReference type="NCBIfam" id="NF001943">
    <property type="entry name" value="PRK00724.1-2"/>
    <property type="match status" value="1"/>
</dbReference>
<dbReference type="EMBL" id="CAJB01000208">
    <property type="protein sequence ID" value="CCH78415.1"/>
    <property type="molecule type" value="Genomic_DNA"/>
</dbReference>
<keyword evidence="5" id="KW-1185">Reference proteome</keyword>
<proteinExistence type="inferred from homology"/>
<dbReference type="HAMAP" id="MF_00187">
    <property type="entry name" value="FdhD"/>
    <property type="match status" value="1"/>
</dbReference>
<dbReference type="GO" id="GO:0097163">
    <property type="term" value="F:sulfur carrier activity"/>
    <property type="evidence" value="ECO:0007669"/>
    <property type="project" value="UniProtKB-UniRule"/>
</dbReference>
<keyword evidence="1 3" id="KW-0963">Cytoplasm</keyword>
<accession>A0A077M2F4</accession>
<dbReference type="PANTHER" id="PTHR30592:SF1">
    <property type="entry name" value="SULFUR CARRIER PROTEIN FDHD"/>
    <property type="match status" value="1"/>
</dbReference>
<evidence type="ECO:0000256" key="3">
    <source>
        <dbReference type="HAMAP-Rule" id="MF_00187"/>
    </source>
</evidence>